<keyword evidence="2" id="KW-1185">Reference proteome</keyword>
<sequence length="78" mass="9245">MFEFVYMRFALYRKYKLISILEYFNKFFVNEGSKVLSVVKCGQKYRCFWLLNVVQNSMNVEGAQIIRSAFSTSHPLSK</sequence>
<accession>A0ABX3KXM9</accession>
<dbReference type="Proteomes" id="UP000188820">
    <property type="component" value="Unassembled WGS sequence"/>
</dbReference>
<proteinExistence type="predicted"/>
<comment type="caution">
    <text evidence="1">The sequence shown here is derived from an EMBL/GenBank/DDBJ whole genome shotgun (WGS) entry which is preliminary data.</text>
</comment>
<evidence type="ECO:0008006" key="3">
    <source>
        <dbReference type="Google" id="ProtNLM"/>
    </source>
</evidence>
<dbReference type="EMBL" id="MLAA01000027">
    <property type="protein sequence ID" value="OOF69456.1"/>
    <property type="molecule type" value="Genomic_DNA"/>
</dbReference>
<name>A0ABX3KXM9_9PAST</name>
<evidence type="ECO:0000313" key="2">
    <source>
        <dbReference type="Proteomes" id="UP000188820"/>
    </source>
</evidence>
<protein>
    <recommendedName>
        <fullName evidence="3">ESPR domain-containing protein</fullName>
    </recommendedName>
</protein>
<organism evidence="1 2">
    <name type="scientific">Rodentibacter caecimuris</name>
    <dbReference type="NCBI Taxonomy" id="1796644"/>
    <lineage>
        <taxon>Bacteria</taxon>
        <taxon>Pseudomonadati</taxon>
        <taxon>Pseudomonadota</taxon>
        <taxon>Gammaproteobacteria</taxon>
        <taxon>Pasteurellales</taxon>
        <taxon>Pasteurellaceae</taxon>
        <taxon>Rodentibacter</taxon>
    </lineage>
</organism>
<evidence type="ECO:0000313" key="1">
    <source>
        <dbReference type="EMBL" id="OOF69456.1"/>
    </source>
</evidence>
<gene>
    <name evidence="1" type="ORF">BKG89_06825</name>
</gene>
<reference evidence="1 2" key="1">
    <citation type="submission" date="2016-10" db="EMBL/GenBank/DDBJ databases">
        <title>Rodentibacter gen. nov. and new species.</title>
        <authorList>
            <person name="Christensen H."/>
        </authorList>
    </citation>
    <scope>NUCLEOTIDE SEQUENCE [LARGE SCALE GENOMIC DNA]</scope>
    <source>
        <strain evidence="1 2">1998236014</strain>
    </source>
</reference>